<feature type="signal peptide" evidence="1">
    <location>
        <begin position="1"/>
        <end position="21"/>
    </location>
</feature>
<name>A0AA40AIQ4_9PEZI</name>
<keyword evidence="1" id="KW-0732">Signal</keyword>
<dbReference type="AlphaFoldDB" id="A0AA40AIQ4"/>
<sequence length="101" mass="10775">MKPPTTSLTLLLAIGSPLALAAPVITPGAIEVATVPEHGYSIAVPRSPESLPLLRIAKPSNNRQNVVKNTLQTLNVQLNLLRVLVSLVKIICKLDNVLPIL</sequence>
<organism evidence="2 3">
    <name type="scientific">Apiosordaria backusii</name>
    <dbReference type="NCBI Taxonomy" id="314023"/>
    <lineage>
        <taxon>Eukaryota</taxon>
        <taxon>Fungi</taxon>
        <taxon>Dikarya</taxon>
        <taxon>Ascomycota</taxon>
        <taxon>Pezizomycotina</taxon>
        <taxon>Sordariomycetes</taxon>
        <taxon>Sordariomycetidae</taxon>
        <taxon>Sordariales</taxon>
        <taxon>Lasiosphaeriaceae</taxon>
        <taxon>Apiosordaria</taxon>
    </lineage>
</organism>
<protein>
    <submittedName>
        <fullName evidence="2">Uncharacterized protein</fullName>
    </submittedName>
</protein>
<accession>A0AA40AIQ4</accession>
<evidence type="ECO:0000313" key="2">
    <source>
        <dbReference type="EMBL" id="KAK0716594.1"/>
    </source>
</evidence>
<comment type="caution">
    <text evidence="2">The sequence shown here is derived from an EMBL/GenBank/DDBJ whole genome shotgun (WGS) entry which is preliminary data.</text>
</comment>
<proteinExistence type="predicted"/>
<dbReference type="Proteomes" id="UP001172159">
    <property type="component" value="Unassembled WGS sequence"/>
</dbReference>
<feature type="chain" id="PRO_5041439099" evidence="1">
    <location>
        <begin position="22"/>
        <end position="101"/>
    </location>
</feature>
<gene>
    <name evidence="2" type="ORF">B0T21DRAFT_415310</name>
</gene>
<reference evidence="2" key="1">
    <citation type="submission" date="2023-06" db="EMBL/GenBank/DDBJ databases">
        <title>Genome-scale phylogeny and comparative genomics of the fungal order Sordariales.</title>
        <authorList>
            <consortium name="Lawrence Berkeley National Laboratory"/>
            <person name="Hensen N."/>
            <person name="Bonometti L."/>
            <person name="Westerberg I."/>
            <person name="Brannstrom I.O."/>
            <person name="Guillou S."/>
            <person name="Cros-Aarteil S."/>
            <person name="Calhoun S."/>
            <person name="Haridas S."/>
            <person name="Kuo A."/>
            <person name="Mondo S."/>
            <person name="Pangilinan J."/>
            <person name="Riley R."/>
            <person name="Labutti K."/>
            <person name="Andreopoulos B."/>
            <person name="Lipzen A."/>
            <person name="Chen C."/>
            <person name="Yanf M."/>
            <person name="Daum C."/>
            <person name="Ng V."/>
            <person name="Clum A."/>
            <person name="Steindorff A."/>
            <person name="Ohm R."/>
            <person name="Martin F."/>
            <person name="Silar P."/>
            <person name="Natvig D."/>
            <person name="Lalanne C."/>
            <person name="Gautier V."/>
            <person name="Ament-Velasquez S.L."/>
            <person name="Kruys A."/>
            <person name="Hutchinson M.I."/>
            <person name="Powell A.J."/>
            <person name="Barry K."/>
            <person name="Miller A.N."/>
            <person name="Grigoriev I.V."/>
            <person name="Debuchy R."/>
            <person name="Gladieux P."/>
            <person name="Thoren M.H."/>
            <person name="Johannesson H."/>
        </authorList>
    </citation>
    <scope>NUCLEOTIDE SEQUENCE</scope>
    <source>
        <strain evidence="2">CBS 540.89</strain>
    </source>
</reference>
<evidence type="ECO:0000256" key="1">
    <source>
        <dbReference type="SAM" id="SignalP"/>
    </source>
</evidence>
<dbReference type="EMBL" id="JAUKTV010000014">
    <property type="protein sequence ID" value="KAK0716594.1"/>
    <property type="molecule type" value="Genomic_DNA"/>
</dbReference>
<evidence type="ECO:0000313" key="3">
    <source>
        <dbReference type="Proteomes" id="UP001172159"/>
    </source>
</evidence>
<keyword evidence="3" id="KW-1185">Reference proteome</keyword>